<dbReference type="AlphaFoldDB" id="M7MYX4"/>
<evidence type="ECO:0000313" key="1">
    <source>
        <dbReference type="EMBL" id="EMR01658.1"/>
    </source>
</evidence>
<keyword evidence="2" id="KW-1185">Reference proteome</keyword>
<comment type="caution">
    <text evidence="1">The sequence shown here is derived from an EMBL/GenBank/DDBJ whole genome shotgun (WGS) entry which is preliminary data.</text>
</comment>
<dbReference type="EMBL" id="AODQ01000098">
    <property type="protein sequence ID" value="EMR01658.1"/>
    <property type="molecule type" value="Genomic_DNA"/>
</dbReference>
<dbReference type="Proteomes" id="UP000011910">
    <property type="component" value="Unassembled WGS sequence"/>
</dbReference>
<name>M7MYX4_9BACT</name>
<reference evidence="1 2" key="1">
    <citation type="journal article" date="2013" name="Genome Announc.">
        <title>Draft Genome Sequence of Cesiribacter andamanensis Strain AMV16T, Isolated from a Soil Sample from a Mud Volcano in the Andaman Islands, India.</title>
        <authorList>
            <person name="Shivaji S."/>
            <person name="Ara S."/>
            <person name="Begum Z."/>
            <person name="Srinivas T.N."/>
            <person name="Singh A."/>
            <person name="Kumar Pinnaka A."/>
        </authorList>
    </citation>
    <scope>NUCLEOTIDE SEQUENCE [LARGE SCALE GENOMIC DNA]</scope>
    <source>
        <strain evidence="1 2">AMV16</strain>
    </source>
</reference>
<evidence type="ECO:0000313" key="2">
    <source>
        <dbReference type="Proteomes" id="UP000011910"/>
    </source>
</evidence>
<proteinExistence type="predicted"/>
<organism evidence="1 2">
    <name type="scientific">Cesiribacter andamanensis AMV16</name>
    <dbReference type="NCBI Taxonomy" id="1279009"/>
    <lineage>
        <taxon>Bacteria</taxon>
        <taxon>Pseudomonadati</taxon>
        <taxon>Bacteroidota</taxon>
        <taxon>Cytophagia</taxon>
        <taxon>Cytophagales</taxon>
        <taxon>Cesiribacteraceae</taxon>
        <taxon>Cesiribacter</taxon>
    </lineage>
</organism>
<dbReference type="STRING" id="1279009.ADICEAN_03205"/>
<sequence>MYPYIAFLSPLFTQRAFFIPNFYNERLANAHF</sequence>
<protein>
    <submittedName>
        <fullName evidence="1">Uncharacterized protein</fullName>
    </submittedName>
</protein>
<accession>M7MYX4</accession>
<gene>
    <name evidence="1" type="ORF">ADICEAN_03205</name>
</gene>